<feature type="domain" description="Integrase catalytic" evidence="1">
    <location>
        <begin position="218"/>
        <end position="422"/>
    </location>
</feature>
<reference evidence="2 3" key="1">
    <citation type="submission" date="2018-04" db="EMBL/GenBank/DDBJ databases">
        <authorList>
            <person name="Cha J.-S."/>
        </authorList>
    </citation>
    <scope>NUCLEOTIDE SEQUENCE [LARGE SCALE GENOMIC DNA]</scope>
    <source>
        <strain evidence="2 3">LMG5095</strain>
    </source>
</reference>
<name>A0AAD0MWV6_PSESX</name>
<dbReference type="InterPro" id="IPR012337">
    <property type="entry name" value="RNaseH-like_sf"/>
</dbReference>
<dbReference type="Pfam" id="PF09299">
    <property type="entry name" value="Mu-transpos_C"/>
    <property type="match status" value="1"/>
</dbReference>
<evidence type="ECO:0000259" key="1">
    <source>
        <dbReference type="PROSITE" id="PS50994"/>
    </source>
</evidence>
<dbReference type="InterPro" id="IPR015378">
    <property type="entry name" value="Transposase-like_Mu_C"/>
</dbReference>
<evidence type="ECO:0000313" key="2">
    <source>
        <dbReference type="EMBL" id="AVX25248.1"/>
    </source>
</evidence>
<dbReference type="Gene3D" id="3.30.420.10">
    <property type="entry name" value="Ribonuclease H-like superfamily/Ribonuclease H"/>
    <property type="match status" value="1"/>
</dbReference>
<dbReference type="Pfam" id="PF13384">
    <property type="entry name" value="HTH_23"/>
    <property type="match status" value="1"/>
</dbReference>
<dbReference type="GO" id="GO:0015074">
    <property type="term" value="P:DNA integration"/>
    <property type="evidence" value="ECO:0007669"/>
    <property type="project" value="InterPro"/>
</dbReference>
<gene>
    <name evidence="2" type="ORF">DA456_18540</name>
</gene>
<dbReference type="EMBL" id="CP028490">
    <property type="protein sequence ID" value="AVX25248.1"/>
    <property type="molecule type" value="Genomic_DNA"/>
</dbReference>
<sequence>MKSIRPGSLAYWRNQACVILELKGLLEAVVRMTEDQSTNIVRATELRASPVSDSALTAKHIFAEDRDWTEAVERHRLIQPLLANGRKSMEEVQAAAASSGRSVSTIYRWIKRFEETGLVSSLLRTVRQDKGQLRLDQELEEIIEKWMQKTYLALERPTVKKLHQDIKTECEELGLQPPHVNTIHQRVRDIDERERHKRRMGPRSAKDKYRPLRGAFPATDVPNSVVQIDHTPVDVIIVDEADRLPIGRPNLTMSIDVHTRMIGGFFFSLDPVGANSAALCIAHAVMQKNYWLAARDIPAEWPIYGLMQKIHVDNAKEFKGHALTRGCNEYGIILEHRPRKQPNYGPHIERAFRTFMAKGHELPGTTFSNTLDKLDYDSEGKACMTLKELELWFTIFVVYIYHNDAHTGLNGVSPINYYSQCVHGTKDRPGVGLPEPIENEEKFRLDFTPYFQRTVQRHGAKIDGIHYYAPILRTRIAEEGDDGKGRKFIFVQDPRDISVVYFLDPDEEIYHPVPYFNSSHPAISVWELREVTRRIRETPGARVDEAAIFEGVRRMRVVENDAIEKTRLARNARASEKRKRRMAERRHGWKGVHVTLEPPVAVESAAATPDVVEAYDEIEVG</sequence>
<dbReference type="Proteomes" id="UP000240475">
    <property type="component" value="Chromosome"/>
</dbReference>
<dbReference type="PROSITE" id="PS50994">
    <property type="entry name" value="INTEGRASE"/>
    <property type="match status" value="1"/>
</dbReference>
<dbReference type="InterPro" id="IPR001584">
    <property type="entry name" value="Integrase_cat-core"/>
</dbReference>
<dbReference type="InterPro" id="IPR009057">
    <property type="entry name" value="Homeodomain-like_sf"/>
</dbReference>
<protein>
    <submittedName>
        <fullName evidence="2">Transposase</fullName>
    </submittedName>
</protein>
<dbReference type="AlphaFoldDB" id="A0AAD0MWV6"/>
<dbReference type="GO" id="GO:0003676">
    <property type="term" value="F:nucleic acid binding"/>
    <property type="evidence" value="ECO:0007669"/>
    <property type="project" value="InterPro"/>
</dbReference>
<dbReference type="SUPFAM" id="SSF53098">
    <property type="entry name" value="Ribonuclease H-like"/>
    <property type="match status" value="1"/>
</dbReference>
<dbReference type="RefSeq" id="WP_029572242.1">
    <property type="nucleotide sequence ID" value="NZ_CP028490.1"/>
</dbReference>
<accession>A0AAD0MWV6</accession>
<organism evidence="2 3">
    <name type="scientific">Pseudomonas syringae pv. atrofaciens</name>
    <dbReference type="NCBI Taxonomy" id="192087"/>
    <lineage>
        <taxon>Bacteria</taxon>
        <taxon>Pseudomonadati</taxon>
        <taxon>Pseudomonadota</taxon>
        <taxon>Gammaproteobacteria</taxon>
        <taxon>Pseudomonadales</taxon>
        <taxon>Pseudomonadaceae</taxon>
        <taxon>Pseudomonas</taxon>
        <taxon>Pseudomonas syringae</taxon>
    </lineage>
</organism>
<proteinExistence type="predicted"/>
<dbReference type="InterPro" id="IPR036397">
    <property type="entry name" value="RNaseH_sf"/>
</dbReference>
<dbReference type="SUPFAM" id="SSF46689">
    <property type="entry name" value="Homeodomain-like"/>
    <property type="match status" value="1"/>
</dbReference>
<evidence type="ECO:0000313" key="3">
    <source>
        <dbReference type="Proteomes" id="UP000240475"/>
    </source>
</evidence>